<keyword evidence="4" id="KW-0460">Magnesium</keyword>
<dbReference type="Gene3D" id="1.20.1440.100">
    <property type="entry name" value="SG protein - dephosphorylation function"/>
    <property type="match status" value="1"/>
</dbReference>
<protein>
    <submittedName>
        <fullName evidence="5">Haloacid dehalogenase</fullName>
    </submittedName>
</protein>
<organism evidence="5 6">
    <name type="scientific">Mycobacteroides abscessus subsp. bolletii CRM-0020</name>
    <dbReference type="NCBI Taxonomy" id="1306401"/>
    <lineage>
        <taxon>Bacteria</taxon>
        <taxon>Bacillati</taxon>
        <taxon>Actinomycetota</taxon>
        <taxon>Actinomycetes</taxon>
        <taxon>Mycobacteriales</taxon>
        <taxon>Mycobacteriaceae</taxon>
        <taxon>Mycobacteroides</taxon>
        <taxon>Mycobacteroides abscessus</taxon>
    </lineage>
</organism>
<dbReference type="EMBL" id="ATFQ01000020">
    <property type="protein sequence ID" value="EPQ23404.1"/>
    <property type="molecule type" value="Genomic_DNA"/>
</dbReference>
<dbReference type="InterPro" id="IPR006385">
    <property type="entry name" value="HAD_hydro_SerB1"/>
</dbReference>
<keyword evidence="2" id="KW-0479">Metal-binding</keyword>
<dbReference type="PANTHER" id="PTHR43344">
    <property type="entry name" value="PHOSPHOSERINE PHOSPHATASE"/>
    <property type="match status" value="1"/>
</dbReference>
<dbReference type="InterPro" id="IPR050582">
    <property type="entry name" value="HAD-like_SerB"/>
</dbReference>
<dbReference type="Gene3D" id="3.40.50.1000">
    <property type="entry name" value="HAD superfamily/HAD-like"/>
    <property type="match status" value="1"/>
</dbReference>
<dbReference type="NCBIfam" id="TIGR01490">
    <property type="entry name" value="HAD-SF-IB-hyp1"/>
    <property type="match status" value="1"/>
</dbReference>
<evidence type="ECO:0000313" key="6">
    <source>
        <dbReference type="Proteomes" id="UP000014969"/>
    </source>
</evidence>
<sequence length="257" mass="28333">MTANSAPDPVADIALSPVGPQVGAFFDLDGTLVAGFTPTAHARDRMRRRQASVGEVLGVLEATFRYKLGRMEFERLVVRAAGYLRGDSLAELEAVGERIFHQHNASMIYPQMCERVRAHQKQGHTVVLSSSALTIHAEPVARHLGIAHVLCNHFDVDNRGLLTGDIRKPIVWGRNKASVVRHFCETNAVDLQRSYFYADGEEDIDLMTLVGEPCPVNPRGRLAAMASEQGWPVLRLEDPRPRGVGPSLRRLAGLTRP</sequence>
<dbReference type="Proteomes" id="UP000014969">
    <property type="component" value="Unassembled WGS sequence"/>
</dbReference>
<evidence type="ECO:0000256" key="3">
    <source>
        <dbReference type="ARBA" id="ARBA00022801"/>
    </source>
</evidence>
<dbReference type="InterPro" id="IPR036412">
    <property type="entry name" value="HAD-like_sf"/>
</dbReference>
<proteinExistence type="inferred from homology"/>
<reference evidence="5 6" key="1">
    <citation type="journal article" date="2013" name="Genome Announc.">
        <title>Genome Sequence of an Epidemic Isolate of Mycobacterium abscessus subsp. bolletii from Rio de Janeiro, Brazil.</title>
        <authorList>
            <person name="Davidson R.M."/>
            <person name="Reynolds P.R."/>
            <person name="Farias-Hesson E."/>
            <person name="Duarte R.S."/>
            <person name="Jackson M."/>
            <person name="Strong M."/>
        </authorList>
    </citation>
    <scope>NUCLEOTIDE SEQUENCE [LARGE SCALE GENOMIC DNA]</scope>
    <source>
        <strain evidence="5 6">CRM-0020</strain>
    </source>
</reference>
<dbReference type="GO" id="GO:0046872">
    <property type="term" value="F:metal ion binding"/>
    <property type="evidence" value="ECO:0007669"/>
    <property type="project" value="UniProtKB-KW"/>
</dbReference>
<evidence type="ECO:0000256" key="2">
    <source>
        <dbReference type="ARBA" id="ARBA00022723"/>
    </source>
</evidence>
<dbReference type="CDD" id="cd02612">
    <property type="entry name" value="HAD_PGPPase"/>
    <property type="match status" value="1"/>
</dbReference>
<gene>
    <name evidence="5" type="ORF">J108_10955</name>
</gene>
<dbReference type="Pfam" id="PF12710">
    <property type="entry name" value="HAD"/>
    <property type="match status" value="1"/>
</dbReference>
<comment type="caution">
    <text evidence="5">The sequence shown here is derived from an EMBL/GenBank/DDBJ whole genome shotgun (WGS) entry which is preliminary data.</text>
</comment>
<evidence type="ECO:0000256" key="1">
    <source>
        <dbReference type="ARBA" id="ARBA00009184"/>
    </source>
</evidence>
<comment type="similarity">
    <text evidence="1">Belongs to the HAD-like hydrolase superfamily. SerB family.</text>
</comment>
<dbReference type="NCBIfam" id="TIGR01488">
    <property type="entry name" value="HAD-SF-IB"/>
    <property type="match status" value="1"/>
</dbReference>
<dbReference type="RefSeq" id="WP_005058413.1">
    <property type="nucleotide sequence ID" value="NZ_ATFQ01000020.1"/>
</dbReference>
<accession>A0A829HUK8</accession>
<dbReference type="InterPro" id="IPR023214">
    <property type="entry name" value="HAD_sf"/>
</dbReference>
<keyword evidence="3" id="KW-0378">Hydrolase</keyword>
<dbReference type="PANTHER" id="PTHR43344:SF13">
    <property type="entry name" value="PHOSPHATASE RV3661-RELATED"/>
    <property type="match status" value="1"/>
</dbReference>
<evidence type="ECO:0000313" key="5">
    <source>
        <dbReference type="EMBL" id="EPQ23404.1"/>
    </source>
</evidence>
<dbReference type="GO" id="GO:0016787">
    <property type="term" value="F:hydrolase activity"/>
    <property type="evidence" value="ECO:0007669"/>
    <property type="project" value="UniProtKB-KW"/>
</dbReference>
<name>A0A829HUK8_9MYCO</name>
<dbReference type="SUPFAM" id="SSF56784">
    <property type="entry name" value="HAD-like"/>
    <property type="match status" value="1"/>
</dbReference>
<dbReference type="AlphaFoldDB" id="A0A829HUK8"/>
<evidence type="ECO:0000256" key="4">
    <source>
        <dbReference type="ARBA" id="ARBA00022842"/>
    </source>
</evidence>